<sequence>MNVNSVSLHLFQKHRTGNEMEWNGMEIGIGIGIEIEIQVRARDRIVPPITVNARLKNSGKQVTLHFT</sequence>
<reference evidence="2" key="1">
    <citation type="submission" date="2010-08" db="EMBL/GenBank/DDBJ databases">
        <authorList>
            <consortium name="Caenorhabditis japonica Sequencing Consortium"/>
            <person name="Wilson R.K."/>
        </authorList>
    </citation>
    <scope>NUCLEOTIDE SEQUENCE [LARGE SCALE GENOMIC DNA]</scope>
    <source>
        <strain evidence="2">DF5081</strain>
    </source>
</reference>
<accession>A0A8R1IQ96</accession>
<proteinExistence type="predicted"/>
<dbReference type="EnsemblMetazoa" id="CJA39460.1">
    <property type="protein sequence ID" value="CJA39460.1"/>
    <property type="gene ID" value="WBGene00215307"/>
</dbReference>
<keyword evidence="2" id="KW-1185">Reference proteome</keyword>
<protein>
    <submittedName>
        <fullName evidence="1">Uncharacterized protein</fullName>
    </submittedName>
</protein>
<name>A0A8R1IQ96_CAEJA</name>
<dbReference type="Proteomes" id="UP000005237">
    <property type="component" value="Unassembled WGS sequence"/>
</dbReference>
<evidence type="ECO:0000313" key="2">
    <source>
        <dbReference type="Proteomes" id="UP000005237"/>
    </source>
</evidence>
<organism evidence="1 2">
    <name type="scientific">Caenorhabditis japonica</name>
    <dbReference type="NCBI Taxonomy" id="281687"/>
    <lineage>
        <taxon>Eukaryota</taxon>
        <taxon>Metazoa</taxon>
        <taxon>Ecdysozoa</taxon>
        <taxon>Nematoda</taxon>
        <taxon>Chromadorea</taxon>
        <taxon>Rhabditida</taxon>
        <taxon>Rhabditina</taxon>
        <taxon>Rhabditomorpha</taxon>
        <taxon>Rhabditoidea</taxon>
        <taxon>Rhabditidae</taxon>
        <taxon>Peloderinae</taxon>
        <taxon>Caenorhabditis</taxon>
    </lineage>
</organism>
<evidence type="ECO:0000313" key="1">
    <source>
        <dbReference type="EnsemblMetazoa" id="CJA39460.1"/>
    </source>
</evidence>
<dbReference type="AlphaFoldDB" id="A0A8R1IQ96"/>
<reference evidence="1" key="2">
    <citation type="submission" date="2022-06" db="UniProtKB">
        <authorList>
            <consortium name="EnsemblMetazoa"/>
        </authorList>
    </citation>
    <scope>IDENTIFICATION</scope>
    <source>
        <strain evidence="1">DF5081</strain>
    </source>
</reference>